<dbReference type="Pfam" id="PF00288">
    <property type="entry name" value="GHMP_kinases_N"/>
    <property type="match status" value="1"/>
</dbReference>
<keyword evidence="5" id="KW-0299">Galactose metabolism</keyword>
<organism evidence="8 9">
    <name type="scientific">Xylanibacter ruminicola</name>
    <name type="common">Prevotella ruminicola</name>
    <dbReference type="NCBI Taxonomy" id="839"/>
    <lineage>
        <taxon>Bacteria</taxon>
        <taxon>Pseudomonadati</taxon>
        <taxon>Bacteroidota</taxon>
        <taxon>Bacteroidia</taxon>
        <taxon>Bacteroidales</taxon>
        <taxon>Prevotellaceae</taxon>
        <taxon>Xylanibacter</taxon>
    </lineage>
</organism>
<evidence type="ECO:0000256" key="2">
    <source>
        <dbReference type="ARBA" id="ARBA00022741"/>
    </source>
</evidence>
<dbReference type="PANTHER" id="PTHR10457">
    <property type="entry name" value="MEVALONATE KINASE/GALACTOKINASE"/>
    <property type="match status" value="1"/>
</dbReference>
<evidence type="ECO:0000313" key="8">
    <source>
        <dbReference type="EMBL" id="SHK26193.1"/>
    </source>
</evidence>
<protein>
    <submittedName>
        <fullName evidence="8">Galactokinase/galacturonokinase</fullName>
    </submittedName>
</protein>
<dbReference type="SUPFAM" id="SSF55060">
    <property type="entry name" value="GHMP Kinase, C-terminal domain"/>
    <property type="match status" value="1"/>
</dbReference>
<dbReference type="InterPro" id="IPR006206">
    <property type="entry name" value="Mevalonate/galactokinase"/>
</dbReference>
<evidence type="ECO:0000256" key="3">
    <source>
        <dbReference type="ARBA" id="ARBA00022777"/>
    </source>
</evidence>
<dbReference type="EMBL" id="FRBD01000001">
    <property type="protein sequence ID" value="SHK26193.1"/>
    <property type="molecule type" value="Genomic_DNA"/>
</dbReference>
<evidence type="ECO:0000259" key="7">
    <source>
        <dbReference type="Pfam" id="PF08544"/>
    </source>
</evidence>
<keyword evidence="3 8" id="KW-0418">Kinase</keyword>
<evidence type="ECO:0000259" key="6">
    <source>
        <dbReference type="Pfam" id="PF00288"/>
    </source>
</evidence>
<proteinExistence type="predicted"/>
<feature type="domain" description="GHMP kinase C-terminal" evidence="7">
    <location>
        <begin position="296"/>
        <end position="370"/>
    </location>
</feature>
<dbReference type="InterPro" id="IPR006203">
    <property type="entry name" value="GHMP_knse_ATP-bd_CS"/>
</dbReference>
<dbReference type="GO" id="GO:0004335">
    <property type="term" value="F:galactokinase activity"/>
    <property type="evidence" value="ECO:0007669"/>
    <property type="project" value="InterPro"/>
</dbReference>
<accession>A0A1M6R190</accession>
<keyword evidence="5" id="KW-0119">Carbohydrate metabolism</keyword>
<dbReference type="Pfam" id="PF08544">
    <property type="entry name" value="GHMP_kinases_C"/>
    <property type="match status" value="1"/>
</dbReference>
<keyword evidence="4" id="KW-0067">ATP-binding</keyword>
<evidence type="ECO:0000256" key="4">
    <source>
        <dbReference type="ARBA" id="ARBA00022840"/>
    </source>
</evidence>
<dbReference type="PRINTS" id="PR00473">
    <property type="entry name" value="GALCTOKINASE"/>
</dbReference>
<reference evidence="8 9" key="1">
    <citation type="submission" date="2016-11" db="EMBL/GenBank/DDBJ databases">
        <authorList>
            <person name="Jaros S."/>
            <person name="Januszkiewicz K."/>
            <person name="Wedrychowicz H."/>
        </authorList>
    </citation>
    <scope>NUCLEOTIDE SEQUENCE [LARGE SCALE GENOMIC DNA]</scope>
    <source>
        <strain evidence="8 9">KHT3</strain>
    </source>
</reference>
<gene>
    <name evidence="8" type="ORF">SAMN05216463_10131</name>
</gene>
<dbReference type="InterPro" id="IPR014721">
    <property type="entry name" value="Ribsml_uS5_D2-typ_fold_subgr"/>
</dbReference>
<keyword evidence="2" id="KW-0547">Nucleotide-binding</keyword>
<dbReference type="Gene3D" id="3.30.230.10">
    <property type="match status" value="1"/>
</dbReference>
<dbReference type="PANTHER" id="PTHR10457:SF6">
    <property type="entry name" value="GALACTURONOKINASE"/>
    <property type="match status" value="1"/>
</dbReference>
<dbReference type="Gene3D" id="3.30.70.890">
    <property type="entry name" value="GHMP kinase, C-terminal domain"/>
    <property type="match status" value="1"/>
</dbReference>
<dbReference type="InterPro" id="IPR006204">
    <property type="entry name" value="GHMP_kinase_N_dom"/>
</dbReference>
<dbReference type="GO" id="GO:0005524">
    <property type="term" value="F:ATP binding"/>
    <property type="evidence" value="ECO:0007669"/>
    <property type="project" value="UniProtKB-KW"/>
</dbReference>
<dbReference type="AlphaFoldDB" id="A0A1M6R190"/>
<dbReference type="Proteomes" id="UP000184130">
    <property type="component" value="Unassembled WGS sequence"/>
</dbReference>
<keyword evidence="1" id="KW-0808">Transferase</keyword>
<dbReference type="GO" id="GO:0006012">
    <property type="term" value="P:galactose metabolic process"/>
    <property type="evidence" value="ECO:0007669"/>
    <property type="project" value="UniProtKB-KW"/>
</dbReference>
<dbReference type="PRINTS" id="PR00959">
    <property type="entry name" value="MEVGALKINASE"/>
</dbReference>
<dbReference type="GO" id="GO:0005829">
    <property type="term" value="C:cytosol"/>
    <property type="evidence" value="ECO:0007669"/>
    <property type="project" value="TreeGrafter"/>
</dbReference>
<evidence type="ECO:0000256" key="1">
    <source>
        <dbReference type="ARBA" id="ARBA00022679"/>
    </source>
</evidence>
<dbReference type="PROSITE" id="PS00627">
    <property type="entry name" value="GHMP_KINASES_ATP"/>
    <property type="match status" value="1"/>
</dbReference>
<dbReference type="InterPro" id="IPR036554">
    <property type="entry name" value="GHMP_kinase_C_sf"/>
</dbReference>
<evidence type="ECO:0000256" key="5">
    <source>
        <dbReference type="ARBA" id="ARBA00023144"/>
    </source>
</evidence>
<dbReference type="PIRSF" id="PIRSF000530">
    <property type="entry name" value="Galactokinase"/>
    <property type="match status" value="1"/>
</dbReference>
<name>A0A1M6R190_XYLRU</name>
<dbReference type="InterPro" id="IPR000705">
    <property type="entry name" value="Galactokinase"/>
</dbReference>
<dbReference type="InterPro" id="IPR013750">
    <property type="entry name" value="GHMP_kinase_C_dom"/>
</dbReference>
<dbReference type="SUPFAM" id="SSF54211">
    <property type="entry name" value="Ribosomal protein S5 domain 2-like"/>
    <property type="match status" value="1"/>
</dbReference>
<evidence type="ECO:0000313" key="9">
    <source>
        <dbReference type="Proteomes" id="UP000184130"/>
    </source>
</evidence>
<feature type="domain" description="GHMP kinase N-terminal" evidence="6">
    <location>
        <begin position="97"/>
        <end position="180"/>
    </location>
</feature>
<sequence length="397" mass="45091">MQFSFVFSLLIRTFVPMKEYQYHIFSPYRVCPLGAHVDHQHGLVTGFAIDKGVDLWFNINTDGHVHLESKTFEGVVDFDIESPTQVKERHWGDYARGAKFALKKRFELKLGINGVIQGSLPVGGLSSSAAVLIAYVMAFAKANDITLQPFEVVKIASEAEREYIGLNNGLLDQACIALGKKDGLLFLDCDSNEWRIIKRNPEMPEFKIGIFFSGLTRSLVNSDYNLRVYECKTAAWNMLAYTEQPLKTFDKTFLRDIPKTTFEKTRIAMPARFARRAEHFYSEYRRVRQGVTAWETGNLKLFGKLSFDSCESSIHNYECGSPELIAIYEIMRSLPGVYGGRFSGAGFKGACIAMVDPAHTAEVEKVLTERYLEQFPEYEKTFQVFWVSPDDGARFVD</sequence>
<dbReference type="InterPro" id="IPR020568">
    <property type="entry name" value="Ribosomal_Su5_D2-typ_SF"/>
</dbReference>